<dbReference type="InterPro" id="IPR011009">
    <property type="entry name" value="Kinase-like_dom_sf"/>
</dbReference>
<dbReference type="AlphaFoldDB" id="A0AAC9FHG0"/>
<dbReference type="PANTHER" id="PTHR47829:SF3">
    <property type="entry name" value="AMINOGLYCOSIDE PHOSPHOTRANSFERASE DOMAIN-CONTAINING PROTEIN"/>
    <property type="match status" value="1"/>
</dbReference>
<protein>
    <recommendedName>
        <fullName evidence="1">Aminoglycoside phosphotransferase domain-containing protein</fullName>
    </recommendedName>
</protein>
<dbReference type="Pfam" id="PF01636">
    <property type="entry name" value="APH"/>
    <property type="match status" value="1"/>
</dbReference>
<dbReference type="CDD" id="cd05154">
    <property type="entry name" value="ACAD10_11_N-like"/>
    <property type="match status" value="1"/>
</dbReference>
<dbReference type="RefSeq" id="WP_054734565.1">
    <property type="nucleotide sequence ID" value="NZ_CP009430.1"/>
</dbReference>
<dbReference type="Gene3D" id="3.30.200.20">
    <property type="entry name" value="Phosphorylase Kinase, domain 1"/>
    <property type="match status" value="1"/>
</dbReference>
<gene>
    <name evidence="2" type="ORF">ATM17_30400</name>
</gene>
<dbReference type="EMBL" id="CP013345">
    <property type="protein sequence ID" value="AMU92573.1"/>
    <property type="molecule type" value="Genomic_DNA"/>
</dbReference>
<keyword evidence="3" id="KW-1185">Reference proteome</keyword>
<dbReference type="SUPFAM" id="SSF56112">
    <property type="entry name" value="Protein kinase-like (PK-like)"/>
    <property type="match status" value="1"/>
</dbReference>
<geneLocation type="plasmid" evidence="2 3">
    <name>unnamed1</name>
</geneLocation>
<reference evidence="2 3" key="2">
    <citation type="journal article" date="2016" name="Genome Announc.">
        <title>Complete Genome Sequence of Sphingopyxis macrogoltabida Strain 203N (NBRC 111659), a Polyethylene Glycol Degrader.</title>
        <authorList>
            <person name="Ohtsubo Y."/>
            <person name="Nonoyama S."/>
            <person name="Nagata Y."/>
            <person name="Numata M."/>
            <person name="Tsuchikane K."/>
            <person name="Hosoyama A."/>
            <person name="Yamazoe A."/>
            <person name="Tsuda M."/>
            <person name="Fujita N."/>
            <person name="Kawai F."/>
        </authorList>
    </citation>
    <scope>NUCLEOTIDE SEQUENCE [LARGE SCALE GENOMIC DNA]</scope>
    <source>
        <strain evidence="2 3">203N</strain>
    </source>
</reference>
<name>A0AAC9FHG0_SPHMC</name>
<dbReference type="PANTHER" id="PTHR47829">
    <property type="entry name" value="HYDROLASE, PUTATIVE (AFU_ORTHOLOGUE AFUA_1G12880)-RELATED"/>
    <property type="match status" value="1"/>
</dbReference>
<dbReference type="KEGG" id="smaz:LH19_26400"/>
<accession>A0AAC9FHG0</accession>
<sequence length="345" mass="37781">MATSQLDAISDGLDKSRLGAFLARSLPGDWGRLSATPFVGGQSNPTYLLAAGPERYVLRKQPAGTLLPSAHAVDREYRIMAALAPTGVAVPRVRLFSDDRGIVGTPFYVMDFVNGRLFRDPLLGELESDERAAVHDAMNDMLARLHHVDPAAHGLGDYGKAGDYFARQIARWSRQYRESETQPIAAMDELIRRLPGLIPDDGRVAIAHGDYRLENLLFHPDRPEVLAVLDWELSTLGHPLADLAYNCFCYHLPERAFHGLADRDLAGSGVPCEEEYVARYVARTGRPLDAPWGHYMAFALFRLAAILQGVLRRALDGQAASPDSLQRGALAGLCAEAGLAALDRK</sequence>
<evidence type="ECO:0000313" key="2">
    <source>
        <dbReference type="EMBL" id="AMU92573.1"/>
    </source>
</evidence>
<dbReference type="Proteomes" id="UP000076088">
    <property type="component" value="Plasmid unnamed1"/>
</dbReference>
<proteinExistence type="predicted"/>
<evidence type="ECO:0000313" key="3">
    <source>
        <dbReference type="Proteomes" id="UP000076088"/>
    </source>
</evidence>
<dbReference type="Gene3D" id="3.90.1200.10">
    <property type="match status" value="1"/>
</dbReference>
<keyword evidence="2" id="KW-0614">Plasmid</keyword>
<feature type="domain" description="Aminoglycoside phosphotransferase" evidence="1">
    <location>
        <begin position="35"/>
        <end position="264"/>
    </location>
</feature>
<organism evidence="2 3">
    <name type="scientific">Sphingopyxis macrogoltabida</name>
    <name type="common">Sphingomonas macrogoltabidus</name>
    <dbReference type="NCBI Taxonomy" id="33050"/>
    <lineage>
        <taxon>Bacteria</taxon>
        <taxon>Pseudomonadati</taxon>
        <taxon>Pseudomonadota</taxon>
        <taxon>Alphaproteobacteria</taxon>
        <taxon>Sphingomonadales</taxon>
        <taxon>Sphingomonadaceae</taxon>
        <taxon>Sphingopyxis</taxon>
    </lineage>
</organism>
<reference evidence="3" key="1">
    <citation type="submission" date="2015-11" db="EMBL/GenBank/DDBJ databases">
        <title>Complete genome sequence of a polyethylene-glycol degrader Sphingopyxis macrogoltabida 203N (NBRC 111659).</title>
        <authorList>
            <person name="Yoshiyuki O."/>
            <person name="Shouta N."/>
            <person name="Nagata Y."/>
            <person name="Numata M."/>
            <person name="Tsuchikane K."/>
            <person name="Hosoyama A."/>
            <person name="Yamazoe A."/>
            <person name="Tsuda M."/>
            <person name="Fujita N."/>
            <person name="Kawai F."/>
        </authorList>
    </citation>
    <scope>NUCLEOTIDE SEQUENCE [LARGE SCALE GENOMIC DNA]</scope>
    <source>
        <strain evidence="3">203N</strain>
        <plasmid evidence="3">unnamed1</plasmid>
    </source>
</reference>
<dbReference type="InterPro" id="IPR002575">
    <property type="entry name" value="Aminoglycoside_PTrfase"/>
</dbReference>
<evidence type="ECO:0000259" key="1">
    <source>
        <dbReference type="Pfam" id="PF01636"/>
    </source>
</evidence>
<dbReference type="InterPro" id="IPR052898">
    <property type="entry name" value="ACAD10-like"/>
</dbReference>
<dbReference type="InterPro" id="IPR041726">
    <property type="entry name" value="ACAD10_11_N"/>
</dbReference>